<dbReference type="EMBL" id="JBJHQH010000004">
    <property type="protein sequence ID" value="MFK9091292.1"/>
    <property type="molecule type" value="Genomic_DNA"/>
</dbReference>
<dbReference type="InterPro" id="IPR018076">
    <property type="entry name" value="T2SS_GspF_dom"/>
</dbReference>
<keyword evidence="6 10" id="KW-1133">Transmembrane helix</keyword>
<dbReference type="InterPro" id="IPR001992">
    <property type="entry name" value="T2SS_GspF/T4SS_PilC_CS"/>
</dbReference>
<dbReference type="PRINTS" id="PR00812">
    <property type="entry name" value="BCTERIALGSPF"/>
</dbReference>
<name>A0ABW8RCV7_9BACI</name>
<dbReference type="RefSeq" id="WP_406579962.1">
    <property type="nucleotide sequence ID" value="NZ_JBJHQH010000004.1"/>
</dbReference>
<evidence type="ECO:0000256" key="2">
    <source>
        <dbReference type="ARBA" id="ARBA00005745"/>
    </source>
</evidence>
<evidence type="ECO:0000313" key="12">
    <source>
        <dbReference type="EMBL" id="MFK9091292.1"/>
    </source>
</evidence>
<evidence type="ECO:0000256" key="7">
    <source>
        <dbReference type="ARBA" id="ARBA00023136"/>
    </source>
</evidence>
<dbReference type="PANTHER" id="PTHR30012:SF0">
    <property type="entry name" value="TYPE II SECRETION SYSTEM PROTEIN F-RELATED"/>
    <property type="match status" value="1"/>
</dbReference>
<accession>A0ABW8RCV7</accession>
<evidence type="ECO:0000256" key="4">
    <source>
        <dbReference type="ARBA" id="ARBA00022475"/>
    </source>
</evidence>
<keyword evidence="5 8" id="KW-0812">Transmembrane</keyword>
<dbReference type="Pfam" id="PF00482">
    <property type="entry name" value="T2SSF"/>
    <property type="match status" value="2"/>
</dbReference>
<feature type="transmembrane region" description="Helical" evidence="10">
    <location>
        <begin position="220"/>
        <end position="238"/>
    </location>
</feature>
<dbReference type="PANTHER" id="PTHR30012">
    <property type="entry name" value="GENERAL SECRETION PATHWAY PROTEIN"/>
    <property type="match status" value="1"/>
</dbReference>
<comment type="subcellular location">
    <subcellularLocation>
        <location evidence="1 8">Cell membrane</location>
        <topology evidence="1 8">Multi-pass membrane protein</topology>
    </subcellularLocation>
</comment>
<evidence type="ECO:0000256" key="3">
    <source>
        <dbReference type="ARBA" id="ARBA00022448"/>
    </source>
</evidence>
<comment type="similarity">
    <text evidence="2 8">Belongs to the GSP F family.</text>
</comment>
<protein>
    <submittedName>
        <fullName evidence="12">Type II secretion system F family protein</fullName>
    </submittedName>
</protein>
<proteinExistence type="inferred from homology"/>
<sequence length="405" mass="45569">MARFKYAGRDRKGKRQGTVNAGSKREAMMKLKEDGIRVIEMTEVPETLLTKDITLGNPVKLQHFVIYLRQFSTLIKAGVTVVDATSILADQTESKALKKALLDVEEELREGNPLSEAVAKHKKIFNQMFINLVKAGEVSGNLDETLERLAEHFEKQHFTRQKIISALSYPVVVGFIAIAVVIFLLVAVVPTFVTMFDDMGGELPAITKFVLATSGFMQSFWWLIVLALFAIVFIITYLNKNNQTKYYLDYFLLKMPIFGNLLQKAALARMMRTLSSLFSSSVPILQSMSIVEKVVENEVLAKIIRESRDSLEKGRSMTEPMQKHWAFPPLVTQMIAIGEETGALDAMLSKIAEFYEKEVETGTDRLKSLIEPIMIVVLAGLVGTIVTSIMVPMFSMFDQFQQMNQ</sequence>
<evidence type="ECO:0000256" key="10">
    <source>
        <dbReference type="SAM" id="Phobius"/>
    </source>
</evidence>
<comment type="caution">
    <text evidence="12">The sequence shown here is derived from an EMBL/GenBank/DDBJ whole genome shotgun (WGS) entry which is preliminary data.</text>
</comment>
<evidence type="ECO:0000256" key="5">
    <source>
        <dbReference type="ARBA" id="ARBA00022692"/>
    </source>
</evidence>
<feature type="region of interest" description="Disordered" evidence="9">
    <location>
        <begin position="1"/>
        <end position="22"/>
    </location>
</feature>
<dbReference type="InterPro" id="IPR003004">
    <property type="entry name" value="GspF/PilC"/>
</dbReference>
<keyword evidence="4" id="KW-1003">Cell membrane</keyword>
<feature type="domain" description="Type II secretion system protein GspF" evidence="11">
    <location>
        <begin position="271"/>
        <end position="392"/>
    </location>
</feature>
<evidence type="ECO:0000256" key="6">
    <source>
        <dbReference type="ARBA" id="ARBA00022989"/>
    </source>
</evidence>
<evidence type="ECO:0000256" key="8">
    <source>
        <dbReference type="RuleBase" id="RU003923"/>
    </source>
</evidence>
<feature type="transmembrane region" description="Helical" evidence="10">
    <location>
        <begin position="373"/>
        <end position="397"/>
    </location>
</feature>
<feature type="transmembrane region" description="Helical" evidence="10">
    <location>
        <begin position="167"/>
        <end position="193"/>
    </location>
</feature>
<evidence type="ECO:0000259" key="11">
    <source>
        <dbReference type="Pfam" id="PF00482"/>
    </source>
</evidence>
<dbReference type="InterPro" id="IPR042094">
    <property type="entry name" value="T2SS_GspF_sf"/>
</dbReference>
<gene>
    <name evidence="12" type="ORF">ACJEBI_07340</name>
</gene>
<evidence type="ECO:0000256" key="1">
    <source>
        <dbReference type="ARBA" id="ARBA00004651"/>
    </source>
</evidence>
<dbReference type="Proteomes" id="UP001623041">
    <property type="component" value="Unassembled WGS sequence"/>
</dbReference>
<evidence type="ECO:0000313" key="13">
    <source>
        <dbReference type="Proteomes" id="UP001623041"/>
    </source>
</evidence>
<keyword evidence="7 10" id="KW-0472">Membrane</keyword>
<keyword evidence="13" id="KW-1185">Reference proteome</keyword>
<dbReference type="Gene3D" id="1.20.81.30">
    <property type="entry name" value="Type II secretion system (T2SS), domain F"/>
    <property type="match status" value="2"/>
</dbReference>
<reference evidence="12 13" key="1">
    <citation type="submission" date="2024-11" db="EMBL/GenBank/DDBJ databases">
        <authorList>
            <person name="Lucas J.A."/>
        </authorList>
    </citation>
    <scope>NUCLEOTIDE SEQUENCE [LARGE SCALE GENOMIC DNA]</scope>
    <source>
        <strain evidence="12 13">Z 5.4</strain>
    </source>
</reference>
<evidence type="ECO:0000256" key="9">
    <source>
        <dbReference type="SAM" id="MobiDB-lite"/>
    </source>
</evidence>
<feature type="domain" description="Type II secretion system protein GspF" evidence="11">
    <location>
        <begin position="67"/>
        <end position="190"/>
    </location>
</feature>
<dbReference type="PROSITE" id="PS00874">
    <property type="entry name" value="T2SP_F"/>
    <property type="match status" value="1"/>
</dbReference>
<keyword evidence="3 8" id="KW-0813">Transport</keyword>
<organism evidence="12 13">
    <name type="scientific">Bacillus salipaludis</name>
    <dbReference type="NCBI Taxonomy" id="2547811"/>
    <lineage>
        <taxon>Bacteria</taxon>
        <taxon>Bacillati</taxon>
        <taxon>Bacillota</taxon>
        <taxon>Bacilli</taxon>
        <taxon>Bacillales</taxon>
        <taxon>Bacillaceae</taxon>
        <taxon>Bacillus</taxon>
    </lineage>
</organism>